<reference evidence="1 2" key="1">
    <citation type="submission" date="2020-05" db="EMBL/GenBank/DDBJ databases">
        <title>Distinct polysaccharide utilization as determinants for interspecies competition between intestinal Prevotella spp.</title>
        <authorList>
            <person name="Galvez E.J.C."/>
            <person name="Iljazovic A."/>
            <person name="Strowig T."/>
        </authorList>
    </citation>
    <scope>NUCLEOTIDE SEQUENCE [LARGE SCALE GENOMIC DNA]</scope>
    <source>
        <strain evidence="1 2">PROD</strain>
    </source>
</reference>
<dbReference type="RefSeq" id="WP_172174969.1">
    <property type="nucleotide sequence ID" value="NZ_CASGIA010000035.1"/>
</dbReference>
<dbReference type="SUPFAM" id="SSF89095">
    <property type="entry name" value="GatB/YqeY motif"/>
    <property type="match status" value="1"/>
</dbReference>
<gene>
    <name evidence="1" type="ORF">HPS55_08815</name>
</gene>
<dbReference type="InterPro" id="IPR023168">
    <property type="entry name" value="GatB_Yqey_C_2"/>
</dbReference>
<dbReference type="Gene3D" id="1.10.10.410">
    <property type="match status" value="1"/>
</dbReference>
<dbReference type="Proteomes" id="UP001193734">
    <property type="component" value="Unassembled WGS sequence"/>
</dbReference>
<dbReference type="InterPro" id="IPR003789">
    <property type="entry name" value="Asn/Gln_tRNA_amidoTrase-B-like"/>
</dbReference>
<dbReference type="Gene3D" id="1.10.1510.10">
    <property type="entry name" value="Uncharacterised protein YqeY/AIM41 PF09424, N-terminal domain"/>
    <property type="match status" value="1"/>
</dbReference>
<dbReference type="InterPro" id="IPR042184">
    <property type="entry name" value="YqeY/Aim41_N"/>
</dbReference>
<sequence length="159" mass="17113">MTLFDQISKDIVAAMKAKDKVALEALRNIKKVFLEAKTAPGSDGELTDGAALKILQKLAKQGRDVATLYTSQNRQDLADAELAQVTVIEKYLPQPMSEAEIEAAVRDIIAQTGAQSVKDMGKVMGAANKQMAGKADGKTISEIVRRLLNECHTDGLMPA</sequence>
<proteinExistence type="predicted"/>
<dbReference type="PANTHER" id="PTHR28055:SF1">
    <property type="entry name" value="ALTERED INHERITANCE OF MITOCHONDRIA PROTEIN 41, MITOCHONDRIAL"/>
    <property type="match status" value="1"/>
</dbReference>
<accession>A0ABX2AUY2</accession>
<keyword evidence="2" id="KW-1185">Reference proteome</keyword>
<dbReference type="Pfam" id="PF09424">
    <property type="entry name" value="YqeY"/>
    <property type="match status" value="1"/>
</dbReference>
<comment type="caution">
    <text evidence="1">The sequence shown here is derived from an EMBL/GenBank/DDBJ whole genome shotgun (WGS) entry which is preliminary data.</text>
</comment>
<dbReference type="PANTHER" id="PTHR28055">
    <property type="entry name" value="ALTERED INHERITANCE OF MITOCHONDRIA PROTEIN 41, MITOCHONDRIAL"/>
    <property type="match status" value="1"/>
</dbReference>
<name>A0ABX2AUY2_9BACT</name>
<organism evidence="1 2">
    <name type="scientific">Xylanibacter rodentium</name>
    <dbReference type="NCBI Taxonomy" id="2736289"/>
    <lineage>
        <taxon>Bacteria</taxon>
        <taxon>Pseudomonadati</taxon>
        <taxon>Bacteroidota</taxon>
        <taxon>Bacteroidia</taxon>
        <taxon>Bacteroidales</taxon>
        <taxon>Prevotellaceae</taxon>
        <taxon>Xylanibacter</taxon>
    </lineage>
</organism>
<dbReference type="EMBL" id="JABKKE010000013">
    <property type="protein sequence ID" value="NPE14425.1"/>
    <property type="molecule type" value="Genomic_DNA"/>
</dbReference>
<protein>
    <submittedName>
        <fullName evidence="1">GatB/YqeY domain-containing protein</fullName>
    </submittedName>
</protein>
<evidence type="ECO:0000313" key="2">
    <source>
        <dbReference type="Proteomes" id="UP001193734"/>
    </source>
</evidence>
<dbReference type="GeneID" id="82157868"/>
<evidence type="ECO:0000313" key="1">
    <source>
        <dbReference type="EMBL" id="NPE14425.1"/>
    </source>
</evidence>
<dbReference type="InterPro" id="IPR019004">
    <property type="entry name" value="YqeY/Aim41"/>
</dbReference>